<organism evidence="1 2">
    <name type="scientific">Gracilibacillus pellucidus</name>
    <dbReference type="NCBI Taxonomy" id="3095368"/>
    <lineage>
        <taxon>Bacteria</taxon>
        <taxon>Bacillati</taxon>
        <taxon>Bacillota</taxon>
        <taxon>Bacilli</taxon>
        <taxon>Bacillales</taxon>
        <taxon>Bacillaceae</taxon>
        <taxon>Gracilibacillus</taxon>
    </lineage>
</organism>
<evidence type="ECO:0000313" key="1">
    <source>
        <dbReference type="EMBL" id="MDX8047633.1"/>
    </source>
</evidence>
<accession>A0ACC6M9R4</accession>
<evidence type="ECO:0000313" key="2">
    <source>
        <dbReference type="Proteomes" id="UP001277972"/>
    </source>
</evidence>
<name>A0ACC6M9R4_9BACI</name>
<dbReference type="EMBL" id="JAWZSR010000017">
    <property type="protein sequence ID" value="MDX8047633.1"/>
    <property type="molecule type" value="Genomic_DNA"/>
</dbReference>
<comment type="caution">
    <text evidence="1">The sequence shown here is derived from an EMBL/GenBank/DDBJ whole genome shotgun (WGS) entry which is preliminary data.</text>
</comment>
<sequence>MSPSNKSPYAGIKAYSIILSQIAGIPLIGLLIGRMVDKYLSTSPLFLVIGLFIGLGTGFYGIILYVRDVTGDE</sequence>
<gene>
    <name evidence="1" type="ORF">SH601_16855</name>
</gene>
<protein>
    <submittedName>
        <fullName evidence="1">AtpZ/AtpI family protein</fullName>
    </submittedName>
</protein>
<reference evidence="1" key="1">
    <citation type="submission" date="2023-11" db="EMBL/GenBank/DDBJ databases">
        <title>Gracilibacillus pellucida a moderately halophilic bacterium isolated from saline soil in Xinjiang province.</title>
        <authorList>
            <person name="Zhang Z."/>
            <person name="Tan F."/>
            <person name="Wang Y."/>
            <person name="Xia M."/>
        </authorList>
    </citation>
    <scope>NUCLEOTIDE SEQUENCE</scope>
    <source>
        <strain evidence="1">S3-1-1</strain>
    </source>
</reference>
<keyword evidence="2" id="KW-1185">Reference proteome</keyword>
<proteinExistence type="predicted"/>
<dbReference type="Proteomes" id="UP001277972">
    <property type="component" value="Unassembled WGS sequence"/>
</dbReference>